<sequence length="176" mass="19833">MSYINVVMSLRELLPYVADILQKNGGEFFIEKRDNSGTILVEKVAVETGHINGEDNRGKNLDFFILSNPAYNLTKHRPYDDETAPFVIVGQGGRETADSIERIALRVLSKTPDKNTTKIFNAIKNKLKKDDTIGTGVEGGSRFHDSYFYQKKYVGAKTMKTDFYNDKATGIKVKQE</sequence>
<dbReference type="Proteomes" id="UP000502421">
    <property type="component" value="Chromosome"/>
</dbReference>
<reference evidence="2" key="1">
    <citation type="submission" date="2020-04" db="EMBL/GenBank/DDBJ databases">
        <authorList>
            <person name="Kittiwongwattana C."/>
        </authorList>
    </citation>
    <scope>NUCLEOTIDE SEQUENCE [LARGE SCALE GENOMIC DNA]</scope>
    <source>
        <strain evidence="2">1310</strain>
    </source>
</reference>
<dbReference type="KEGG" id="coy:HF329_07025"/>
<gene>
    <name evidence="1" type="ORF">HF329_07025</name>
</gene>
<dbReference type="AlphaFoldDB" id="A0AAE7D6A4"/>
<organism evidence="1 2">
    <name type="scientific">Chitinophaga oryzae</name>
    <dbReference type="NCBI Taxonomy" id="2725414"/>
    <lineage>
        <taxon>Bacteria</taxon>
        <taxon>Pseudomonadati</taxon>
        <taxon>Bacteroidota</taxon>
        <taxon>Chitinophagia</taxon>
        <taxon>Chitinophagales</taxon>
        <taxon>Chitinophagaceae</taxon>
        <taxon>Chitinophaga</taxon>
    </lineage>
</organism>
<proteinExistence type="predicted"/>
<evidence type="ECO:0000313" key="2">
    <source>
        <dbReference type="Proteomes" id="UP000502421"/>
    </source>
</evidence>
<protein>
    <submittedName>
        <fullName evidence="1">Uncharacterized protein</fullName>
    </submittedName>
</protein>
<dbReference type="RefSeq" id="WP_168803337.1">
    <property type="nucleotide sequence ID" value="NZ_CP051205.1"/>
</dbReference>
<name>A0AAE7D6A4_9BACT</name>
<accession>A0AAE7D6A4</accession>
<evidence type="ECO:0000313" key="1">
    <source>
        <dbReference type="EMBL" id="QJB31065.1"/>
    </source>
</evidence>
<dbReference type="EMBL" id="CP051205">
    <property type="protein sequence ID" value="QJB31065.1"/>
    <property type="molecule type" value="Genomic_DNA"/>
</dbReference>